<dbReference type="PANTHER" id="PTHR30163">
    <property type="entry name" value="MEMBRANE-BOUND LYTIC MUREIN TRANSGLYCOSYLASE B"/>
    <property type="match status" value="1"/>
</dbReference>
<dbReference type="EMBL" id="CP079105">
    <property type="protein sequence ID" value="QXQ13132.1"/>
    <property type="molecule type" value="Genomic_DNA"/>
</dbReference>
<evidence type="ECO:0000313" key="4">
    <source>
        <dbReference type="EMBL" id="QXQ13132.1"/>
    </source>
</evidence>
<sequence length="495" mass="48069">MQQLRAPVTVSALVLAGLVTAGTAAGDAAGPARPETIDQAGGATLAESTVDLRDSGAPAPDGVGVLPAEPKPARMLRAAGQTPADGATPFAAGSIVPFAAGSTVALPAVATPVRGVSIPAIVGALGIPENVLAAYRNAELAMAAAEPSCGLSWSLLAGIGRIESGHANGGKADVNGTTSNPIMGPALDGTLAGNEVIRAANGSAVRALGPMQFLPSTWQAYSADANADGAADPNNIYDAALGAGKYLCAGGMNLRDPSQELRAVLRYNNSMAYASNVLSWAASYRNGVAPTMPDLSADLVAPGGLSPVDSGGPLIDAAAVGAAGSPAQAVAVAAAPGTPGAPGTAAAPGTAVQPGTTTAEPSPSPSMITVPGLPPIPCAPICSAIPTVQVPGVVGEPAPAAPAAPAVPAAPVPAPVAEPAPAPALPELPQLPALPELTLPPVPELNLPTMPAPAMAPQPSAAVVAPEPQPFVPVPGITLPALPTDLPTIPFGPPA</sequence>
<evidence type="ECO:0000259" key="3">
    <source>
        <dbReference type="Pfam" id="PF13406"/>
    </source>
</evidence>
<keyword evidence="4" id="KW-0328">Glycosyltransferase</keyword>
<feature type="region of interest" description="Disordered" evidence="1">
    <location>
        <begin position="336"/>
        <end position="365"/>
    </location>
</feature>
<dbReference type="GO" id="GO:0016757">
    <property type="term" value="F:glycosyltransferase activity"/>
    <property type="evidence" value="ECO:0007669"/>
    <property type="project" value="UniProtKB-KW"/>
</dbReference>
<dbReference type="InterPro" id="IPR031304">
    <property type="entry name" value="SLT_2"/>
</dbReference>
<protein>
    <submittedName>
        <fullName evidence="4">Lytic murein transglycosylase</fullName>
        <ecNumber evidence="4">2.4.-.-</ecNumber>
    </submittedName>
</protein>
<dbReference type="InterPro" id="IPR043426">
    <property type="entry name" value="MltB-like"/>
</dbReference>
<proteinExistence type="predicted"/>
<keyword evidence="5" id="KW-1185">Reference proteome</keyword>
<reference evidence="4" key="1">
    <citation type="submission" date="2021-07" db="EMBL/GenBank/DDBJ databases">
        <title>Candidatus Kaistella beijingensis sp. nov. isolated from a municipal wastewater treatment plant is involved in sludge foaming.</title>
        <authorList>
            <person name="Song Y."/>
            <person name="Liu S.-J."/>
        </authorList>
    </citation>
    <scope>NUCLEOTIDE SEQUENCE</scope>
    <source>
        <strain evidence="4">DSM 43998</strain>
    </source>
</reference>
<dbReference type="Pfam" id="PF13406">
    <property type="entry name" value="SLT_2"/>
    <property type="match status" value="1"/>
</dbReference>
<feature type="compositionally biased region" description="Low complexity" evidence="1">
    <location>
        <begin position="336"/>
        <end position="359"/>
    </location>
</feature>
<feature type="chain" id="PRO_5046405786" evidence="2">
    <location>
        <begin position="22"/>
        <end position="495"/>
    </location>
</feature>
<gene>
    <name evidence="4" type="ORF">KV203_14725</name>
</gene>
<keyword evidence="4" id="KW-0808">Transferase</keyword>
<dbReference type="InterPro" id="IPR023346">
    <property type="entry name" value="Lysozyme-like_dom_sf"/>
</dbReference>
<dbReference type="Proteomes" id="UP000887023">
    <property type="component" value="Chromosome"/>
</dbReference>
<dbReference type="SUPFAM" id="SSF53955">
    <property type="entry name" value="Lysozyme-like"/>
    <property type="match status" value="1"/>
</dbReference>
<evidence type="ECO:0000313" key="5">
    <source>
        <dbReference type="Proteomes" id="UP000887023"/>
    </source>
</evidence>
<dbReference type="CDD" id="cd13399">
    <property type="entry name" value="Slt35-like"/>
    <property type="match status" value="1"/>
</dbReference>
<dbReference type="PANTHER" id="PTHR30163:SF8">
    <property type="entry name" value="LYTIC MUREIN TRANSGLYCOSYLASE"/>
    <property type="match status" value="1"/>
</dbReference>
<dbReference type="EC" id="2.4.-.-" evidence="4"/>
<keyword evidence="2" id="KW-0732">Signal</keyword>
<feature type="signal peptide" evidence="2">
    <location>
        <begin position="1"/>
        <end position="21"/>
    </location>
</feature>
<name>A0ABX8S5M7_9ACTN</name>
<organism evidence="4 5">
    <name type="scientific">Skermania pinensis</name>
    <dbReference type="NCBI Taxonomy" id="39122"/>
    <lineage>
        <taxon>Bacteria</taxon>
        <taxon>Bacillati</taxon>
        <taxon>Actinomycetota</taxon>
        <taxon>Actinomycetes</taxon>
        <taxon>Mycobacteriales</taxon>
        <taxon>Gordoniaceae</taxon>
        <taxon>Skermania</taxon>
    </lineage>
</organism>
<dbReference type="Gene3D" id="1.10.530.10">
    <property type="match status" value="1"/>
</dbReference>
<feature type="domain" description="Transglycosylase SLT" evidence="3">
    <location>
        <begin position="199"/>
        <end position="253"/>
    </location>
</feature>
<evidence type="ECO:0000256" key="2">
    <source>
        <dbReference type="SAM" id="SignalP"/>
    </source>
</evidence>
<accession>A0ABX8S5M7</accession>
<evidence type="ECO:0000256" key="1">
    <source>
        <dbReference type="SAM" id="MobiDB-lite"/>
    </source>
</evidence>